<dbReference type="GeneTree" id="ENSGT00940000155899"/>
<dbReference type="Proteomes" id="UP000242638">
    <property type="component" value="Unassembled WGS sequence"/>
</dbReference>
<dbReference type="STRING" id="8081.ENSPREP00000001810"/>
<protein>
    <recommendedName>
        <fullName evidence="2">protein-tyrosine-phosphatase</fullName>
        <ecNumber evidence="2">3.1.3.48</ecNumber>
    </recommendedName>
</protein>
<evidence type="ECO:0000313" key="5">
    <source>
        <dbReference type="Ensembl" id="ENSPREP00000001810.1"/>
    </source>
</evidence>
<dbReference type="Bgee" id="ENSPREG00000001351">
    <property type="expression patterns" value="Expressed in caudal fin and 1 other cell type or tissue"/>
</dbReference>
<evidence type="ECO:0000313" key="6">
    <source>
        <dbReference type="Proteomes" id="UP000242638"/>
    </source>
</evidence>
<dbReference type="SUPFAM" id="SSF52799">
    <property type="entry name" value="(Phosphotyrosine protein) phosphatases II"/>
    <property type="match status" value="1"/>
</dbReference>
<evidence type="ECO:0000256" key="1">
    <source>
        <dbReference type="ARBA" id="ARBA00007315"/>
    </source>
</evidence>
<dbReference type="InterPro" id="IPR050561">
    <property type="entry name" value="PTP"/>
</dbReference>
<name>A0A3P9MX41_POERE</name>
<dbReference type="PANTHER" id="PTHR23339">
    <property type="entry name" value="TYROSINE SPECIFIC PROTEIN PHOSPHATASE AND DUAL SPECIFICITY PROTEIN PHOSPHATASE"/>
    <property type="match status" value="1"/>
</dbReference>
<keyword evidence="4" id="KW-0904">Protein phosphatase</keyword>
<keyword evidence="3" id="KW-0378">Hydrolase</keyword>
<sequence length="135" mass="15369">MRDDVSERCSAPAGYPLHAPEAYFPYFRKHGVTTIVRLNKKIYDGKRFTNAGFDHCDLFFIDGSTPNDTILRRFLHLCENAQGAVAVHCKGSLQSVLRPQPALILKDSFVYRNIMKQKRAMHRSTFSLPIPISEV</sequence>
<dbReference type="AlphaFoldDB" id="A0A3P9MX41"/>
<evidence type="ECO:0000256" key="2">
    <source>
        <dbReference type="ARBA" id="ARBA00013064"/>
    </source>
</evidence>
<organism evidence="5 6">
    <name type="scientific">Poecilia reticulata</name>
    <name type="common">Guppy</name>
    <name type="synonym">Acanthophacelus reticulatus</name>
    <dbReference type="NCBI Taxonomy" id="8081"/>
    <lineage>
        <taxon>Eukaryota</taxon>
        <taxon>Metazoa</taxon>
        <taxon>Chordata</taxon>
        <taxon>Craniata</taxon>
        <taxon>Vertebrata</taxon>
        <taxon>Euteleostomi</taxon>
        <taxon>Actinopterygii</taxon>
        <taxon>Neopterygii</taxon>
        <taxon>Teleostei</taxon>
        <taxon>Neoteleostei</taxon>
        <taxon>Acanthomorphata</taxon>
        <taxon>Ovalentaria</taxon>
        <taxon>Atherinomorphae</taxon>
        <taxon>Cyprinodontiformes</taxon>
        <taxon>Poeciliidae</taxon>
        <taxon>Poeciliinae</taxon>
        <taxon>Poecilia</taxon>
    </lineage>
</organism>
<dbReference type="GO" id="GO:0004725">
    <property type="term" value="F:protein tyrosine phosphatase activity"/>
    <property type="evidence" value="ECO:0007669"/>
    <property type="project" value="UniProtKB-EC"/>
</dbReference>
<dbReference type="FunFam" id="3.90.190.10:FF:000006">
    <property type="entry name" value="Dual specificity protein phosphatase CDC14B"/>
    <property type="match status" value="1"/>
</dbReference>
<proteinExistence type="inferred from homology"/>
<reference evidence="6" key="1">
    <citation type="submission" date="2013-11" db="EMBL/GenBank/DDBJ databases">
        <title>The genomic landscape of the Guanapo guppy.</title>
        <authorList>
            <person name="Kuenstner A."/>
            <person name="Dreyer C."/>
        </authorList>
    </citation>
    <scope>NUCLEOTIDE SEQUENCE</scope>
    <source>
        <strain evidence="6">Guanapo</strain>
    </source>
</reference>
<keyword evidence="6" id="KW-1185">Reference proteome</keyword>
<evidence type="ECO:0000256" key="4">
    <source>
        <dbReference type="ARBA" id="ARBA00022912"/>
    </source>
</evidence>
<reference evidence="5" key="2">
    <citation type="submission" date="2025-08" db="UniProtKB">
        <authorList>
            <consortium name="Ensembl"/>
        </authorList>
    </citation>
    <scope>IDENTIFICATION</scope>
    <source>
        <strain evidence="5">Guanapo</strain>
    </source>
</reference>
<dbReference type="Ensembl" id="ENSPRET00000001854.1">
    <property type="protein sequence ID" value="ENSPREP00000001810.1"/>
    <property type="gene ID" value="ENSPREG00000001351.1"/>
</dbReference>
<evidence type="ECO:0000256" key="3">
    <source>
        <dbReference type="ARBA" id="ARBA00022801"/>
    </source>
</evidence>
<reference evidence="5" key="3">
    <citation type="submission" date="2025-09" db="UniProtKB">
        <authorList>
            <consortium name="Ensembl"/>
        </authorList>
    </citation>
    <scope>IDENTIFICATION</scope>
    <source>
        <strain evidence="5">Guanapo</strain>
    </source>
</reference>
<dbReference type="EC" id="3.1.3.48" evidence="2"/>
<dbReference type="InterPro" id="IPR029021">
    <property type="entry name" value="Prot-tyrosine_phosphatase-like"/>
</dbReference>
<accession>A0A3P9MX41</accession>
<comment type="similarity">
    <text evidence="1">Belongs to the protein-tyrosine phosphatase family. Non-receptor class CDC14 subfamily.</text>
</comment>
<dbReference type="Gene3D" id="3.90.190.10">
    <property type="entry name" value="Protein tyrosine phosphatase superfamily"/>
    <property type="match status" value="1"/>
</dbReference>